<accession>N1QBG3</accession>
<sequence length="304" mass="34132">MSPPNFNIVSTALPRYYDEDQKGYVADEKHKAYLDRLAAAQPDHPSRGNQPFPFMRLSAELRNKIYDLATDVDVYRPKIRPRDGDKCGPRKTLRTNGAKTRHQDPRHQYIFVGKGPRLIGYSKPAKPTPVPGILGANKQVREEALSIYYGAAGNMFMFYGCRFEIVAKWITDTVGKNKCHLHCVIWQGCSALVDEEVVALAAMFLLEQTGLLKNSTLCLCNTVGIHVLCGVNEFVEGLVIDGKAYGETKEELDEMTFAELESLLSKDVLQWWQDTPFKEYQTTSDCPICTPSTTEETAVKADIQ</sequence>
<dbReference type="OrthoDB" id="5397846at2759"/>
<proteinExistence type="predicted"/>
<dbReference type="RefSeq" id="XP_007920599.1">
    <property type="nucleotide sequence ID" value="XM_007922408.1"/>
</dbReference>
<dbReference type="EMBL" id="KB446555">
    <property type="protein sequence ID" value="EME88478.1"/>
    <property type="molecule type" value="Genomic_DNA"/>
</dbReference>
<name>N1QBG3_PSEFD</name>
<dbReference type="VEuPathDB" id="FungiDB:MYCFIDRAFT_85519"/>
<dbReference type="AlphaFoldDB" id="N1QBG3"/>
<dbReference type="Proteomes" id="UP000016932">
    <property type="component" value="Unassembled WGS sequence"/>
</dbReference>
<protein>
    <submittedName>
        <fullName evidence="2">Uncharacterized protein</fullName>
    </submittedName>
</protein>
<dbReference type="KEGG" id="pfj:MYCFIDRAFT_85519"/>
<gene>
    <name evidence="2" type="ORF">MYCFIDRAFT_85519</name>
</gene>
<feature type="region of interest" description="Disordered" evidence="1">
    <location>
        <begin position="80"/>
        <end position="103"/>
    </location>
</feature>
<evidence type="ECO:0000313" key="3">
    <source>
        <dbReference type="Proteomes" id="UP000016932"/>
    </source>
</evidence>
<reference evidence="2 3" key="1">
    <citation type="journal article" date="2012" name="PLoS Pathog.">
        <title>Diverse lifestyles and strategies of plant pathogenesis encoded in the genomes of eighteen Dothideomycetes fungi.</title>
        <authorList>
            <person name="Ohm R.A."/>
            <person name="Feau N."/>
            <person name="Henrissat B."/>
            <person name="Schoch C.L."/>
            <person name="Horwitz B.A."/>
            <person name="Barry K.W."/>
            <person name="Condon B.J."/>
            <person name="Copeland A.C."/>
            <person name="Dhillon B."/>
            <person name="Glaser F."/>
            <person name="Hesse C.N."/>
            <person name="Kosti I."/>
            <person name="LaButti K."/>
            <person name="Lindquist E.A."/>
            <person name="Lucas S."/>
            <person name="Salamov A.A."/>
            <person name="Bradshaw R.E."/>
            <person name="Ciuffetti L."/>
            <person name="Hamelin R.C."/>
            <person name="Kema G.H.J."/>
            <person name="Lawrence C."/>
            <person name="Scott J.A."/>
            <person name="Spatafora J.W."/>
            <person name="Turgeon B.G."/>
            <person name="de Wit P.J.G.M."/>
            <person name="Zhong S."/>
            <person name="Goodwin S.B."/>
            <person name="Grigoriev I.V."/>
        </authorList>
    </citation>
    <scope>NUCLEOTIDE SEQUENCE [LARGE SCALE GENOMIC DNA]</scope>
    <source>
        <strain evidence="2 3">CIRAD86</strain>
    </source>
</reference>
<evidence type="ECO:0000313" key="2">
    <source>
        <dbReference type="EMBL" id="EME88478.1"/>
    </source>
</evidence>
<dbReference type="HOGENOM" id="CLU_915654_0_0_1"/>
<keyword evidence="3" id="KW-1185">Reference proteome</keyword>
<dbReference type="GeneID" id="19342358"/>
<organism evidence="2 3">
    <name type="scientific">Pseudocercospora fijiensis (strain CIRAD86)</name>
    <name type="common">Black leaf streak disease fungus</name>
    <name type="synonym">Mycosphaerella fijiensis</name>
    <dbReference type="NCBI Taxonomy" id="383855"/>
    <lineage>
        <taxon>Eukaryota</taxon>
        <taxon>Fungi</taxon>
        <taxon>Dikarya</taxon>
        <taxon>Ascomycota</taxon>
        <taxon>Pezizomycotina</taxon>
        <taxon>Dothideomycetes</taxon>
        <taxon>Dothideomycetidae</taxon>
        <taxon>Mycosphaerellales</taxon>
        <taxon>Mycosphaerellaceae</taxon>
        <taxon>Pseudocercospora</taxon>
    </lineage>
</organism>
<evidence type="ECO:0000256" key="1">
    <source>
        <dbReference type="SAM" id="MobiDB-lite"/>
    </source>
</evidence>